<sequence length="378" mass="42108">MSFQRAPPALVIARIAELAEEDPTNRGATMLSRTNRECAWAARPAMMKNTTVYVGKASSPLAEVTTWMAANTAYRALVRHLTISERGLTSEPRLYEDSDVTPTEILTLVNTFEDLRELTLNGLNITELGPLSLPAPMGPPSSTSLTITGSHADVTMHAVASIATRLPRLTTLQVDGYGGEVMDTDLDVLKATMEGSVLPLTALRVRRCTIDQVEAVNLILRASAPTLAHLSIELWATPDPHYEIIGPARVDLTTLTRLGELDIFIPLRVDYAWYDIVAHSLPVLHMVEYSPPTITTTHVVFWNRMDTVDEFLRALATFPIQSLCALLRRVPSMRKVYIRAGGSDVSTTMRASRWQRVKRISRGWRTALRKYERFLELI</sequence>
<keyword evidence="2" id="KW-1185">Reference proteome</keyword>
<dbReference type="SUPFAM" id="SSF52047">
    <property type="entry name" value="RNI-like"/>
    <property type="match status" value="1"/>
</dbReference>
<name>A0A9P3GIS4_9APHY</name>
<dbReference type="AlphaFoldDB" id="A0A9P3GIS4"/>
<dbReference type="EMBL" id="BPQB01000051">
    <property type="protein sequence ID" value="GJE95693.1"/>
    <property type="molecule type" value="Genomic_DNA"/>
</dbReference>
<evidence type="ECO:0000313" key="1">
    <source>
        <dbReference type="EMBL" id="GJE95693.1"/>
    </source>
</evidence>
<dbReference type="Proteomes" id="UP000703269">
    <property type="component" value="Unassembled WGS sequence"/>
</dbReference>
<gene>
    <name evidence="1" type="ORF">PsYK624_118790</name>
</gene>
<dbReference type="Gene3D" id="3.80.10.10">
    <property type="entry name" value="Ribonuclease Inhibitor"/>
    <property type="match status" value="1"/>
</dbReference>
<dbReference type="InterPro" id="IPR032675">
    <property type="entry name" value="LRR_dom_sf"/>
</dbReference>
<accession>A0A9P3GIS4</accession>
<comment type="caution">
    <text evidence="1">The sequence shown here is derived from an EMBL/GenBank/DDBJ whole genome shotgun (WGS) entry which is preliminary data.</text>
</comment>
<evidence type="ECO:0000313" key="2">
    <source>
        <dbReference type="Proteomes" id="UP000703269"/>
    </source>
</evidence>
<reference evidence="1 2" key="1">
    <citation type="submission" date="2021-08" db="EMBL/GenBank/DDBJ databases">
        <title>Draft Genome Sequence of Phanerochaete sordida strain YK-624.</title>
        <authorList>
            <person name="Mori T."/>
            <person name="Dohra H."/>
            <person name="Suzuki T."/>
            <person name="Kawagishi H."/>
            <person name="Hirai H."/>
        </authorList>
    </citation>
    <scope>NUCLEOTIDE SEQUENCE [LARGE SCALE GENOMIC DNA]</scope>
    <source>
        <strain evidence="1 2">YK-624</strain>
    </source>
</reference>
<proteinExistence type="predicted"/>
<protein>
    <submittedName>
        <fullName evidence="1">Uncharacterized protein</fullName>
    </submittedName>
</protein>
<organism evidence="1 2">
    <name type="scientific">Phanerochaete sordida</name>
    <dbReference type="NCBI Taxonomy" id="48140"/>
    <lineage>
        <taxon>Eukaryota</taxon>
        <taxon>Fungi</taxon>
        <taxon>Dikarya</taxon>
        <taxon>Basidiomycota</taxon>
        <taxon>Agaricomycotina</taxon>
        <taxon>Agaricomycetes</taxon>
        <taxon>Polyporales</taxon>
        <taxon>Phanerochaetaceae</taxon>
        <taxon>Phanerochaete</taxon>
    </lineage>
</organism>